<feature type="transmembrane region" description="Helical" evidence="5">
    <location>
        <begin position="339"/>
        <end position="360"/>
    </location>
</feature>
<dbReference type="KEGG" id="sof:NCTC11214_01617"/>
<feature type="domain" description="O-antigen ligase-related" evidence="6">
    <location>
        <begin position="189"/>
        <end position="346"/>
    </location>
</feature>
<protein>
    <submittedName>
        <fullName evidence="7">O-antigen ligase</fullName>
    </submittedName>
</protein>
<feature type="transmembrane region" description="Helical" evidence="5">
    <location>
        <begin position="186"/>
        <end position="219"/>
    </location>
</feature>
<dbReference type="Pfam" id="PF04932">
    <property type="entry name" value="Wzy_C"/>
    <property type="match status" value="1"/>
</dbReference>
<feature type="transmembrane region" description="Helical" evidence="5">
    <location>
        <begin position="36"/>
        <end position="55"/>
    </location>
</feature>
<sequence>MPSEKRPHPAFSYLIFLGCAIAFCTIPFGVETGRNIFYISSYISFIALCFNFRFYTKNKVHLTLFLSLCLLGAASMIWAPLNKQPDDYVNIYRSYFSTGKLQLATAFILLIALNERLDFQKSYIAVAIGGALAVNAYAIYQGLWLHYPRVQLNFDRATIVAYIITAINLVMLHAVLLLKTRYRLMLFLLAFIVSFSVIGLTGTRAAMLVFPVMVAIFVFTSREFFSRRQKMTIALAFPLLLLLSAMIFKSQIEQRIHDFHQDMASINDPQKDNSIMSRLSMQRTGFHAGNQALLGQSAEQRAKEITAMVKQDPELMGVMPYLTVHLHNELIEAYSLKGIVGAVLLLTFYLTYIFAALRIYNNVLLFTVMLSLIAFGLTDVIFFSTEGTVMFCLAIIASVISMKKTPDAQDLRQ</sequence>
<evidence type="ECO:0000256" key="5">
    <source>
        <dbReference type="SAM" id="Phobius"/>
    </source>
</evidence>
<dbReference type="InterPro" id="IPR051533">
    <property type="entry name" value="WaaL-like"/>
</dbReference>
<reference evidence="7 8" key="1">
    <citation type="submission" date="2018-12" db="EMBL/GenBank/DDBJ databases">
        <authorList>
            <consortium name="Pathogen Informatics"/>
        </authorList>
    </citation>
    <scope>NUCLEOTIDE SEQUENCE [LARGE SCALE GENOMIC DNA]</scope>
    <source>
        <strain evidence="7 8">NCTC11214</strain>
    </source>
</reference>
<evidence type="ECO:0000256" key="3">
    <source>
        <dbReference type="ARBA" id="ARBA00022989"/>
    </source>
</evidence>
<dbReference type="PROSITE" id="PS51257">
    <property type="entry name" value="PROKAR_LIPOPROTEIN"/>
    <property type="match status" value="1"/>
</dbReference>
<keyword evidence="3 5" id="KW-1133">Transmembrane helix</keyword>
<feature type="transmembrane region" description="Helical" evidence="5">
    <location>
        <begin position="12"/>
        <end position="30"/>
    </location>
</feature>
<evidence type="ECO:0000313" key="7">
    <source>
        <dbReference type="EMBL" id="VDZ55047.1"/>
    </source>
</evidence>
<organism evidence="7 8">
    <name type="scientific">Serratia odorifera</name>
    <dbReference type="NCBI Taxonomy" id="618"/>
    <lineage>
        <taxon>Bacteria</taxon>
        <taxon>Pseudomonadati</taxon>
        <taxon>Pseudomonadota</taxon>
        <taxon>Gammaproteobacteria</taxon>
        <taxon>Enterobacterales</taxon>
        <taxon>Yersiniaceae</taxon>
        <taxon>Serratia</taxon>
    </lineage>
</organism>
<evidence type="ECO:0000256" key="1">
    <source>
        <dbReference type="ARBA" id="ARBA00004141"/>
    </source>
</evidence>
<dbReference type="RefSeq" id="WP_004956680.1">
    <property type="nucleotide sequence ID" value="NZ_JAEKCK010000011.1"/>
</dbReference>
<feature type="transmembrane region" description="Helical" evidence="5">
    <location>
        <begin position="62"/>
        <end position="81"/>
    </location>
</feature>
<keyword evidence="7" id="KW-0436">Ligase</keyword>
<feature type="transmembrane region" description="Helical" evidence="5">
    <location>
        <begin position="380"/>
        <end position="402"/>
    </location>
</feature>
<dbReference type="GO" id="GO:0016020">
    <property type="term" value="C:membrane"/>
    <property type="evidence" value="ECO:0007669"/>
    <property type="project" value="UniProtKB-SubCell"/>
</dbReference>
<keyword evidence="2 5" id="KW-0812">Transmembrane</keyword>
<gene>
    <name evidence="7" type="primary">rfaL</name>
    <name evidence="7" type="ORF">NCTC11214_01617</name>
</gene>
<evidence type="ECO:0000259" key="6">
    <source>
        <dbReference type="Pfam" id="PF04932"/>
    </source>
</evidence>
<dbReference type="GO" id="GO:0016874">
    <property type="term" value="F:ligase activity"/>
    <property type="evidence" value="ECO:0007669"/>
    <property type="project" value="UniProtKB-KW"/>
</dbReference>
<feature type="transmembrane region" description="Helical" evidence="5">
    <location>
        <begin position="231"/>
        <end position="248"/>
    </location>
</feature>
<dbReference type="PANTHER" id="PTHR37422">
    <property type="entry name" value="TEICHURONIC ACID BIOSYNTHESIS PROTEIN TUAE"/>
    <property type="match status" value="1"/>
</dbReference>
<name>A0A447KPD3_SEROD</name>
<evidence type="ECO:0000256" key="2">
    <source>
        <dbReference type="ARBA" id="ARBA00022692"/>
    </source>
</evidence>
<dbReference type="Proteomes" id="UP000281391">
    <property type="component" value="Chromosome"/>
</dbReference>
<feature type="transmembrane region" description="Helical" evidence="5">
    <location>
        <begin position="93"/>
        <end position="113"/>
    </location>
</feature>
<dbReference type="InterPro" id="IPR007016">
    <property type="entry name" value="O-antigen_ligase-rel_domated"/>
</dbReference>
<comment type="subcellular location">
    <subcellularLocation>
        <location evidence="1">Membrane</location>
        <topology evidence="1">Multi-pass membrane protein</topology>
    </subcellularLocation>
</comment>
<dbReference type="AlphaFoldDB" id="A0A447KPD3"/>
<proteinExistence type="predicted"/>
<feature type="transmembrane region" description="Helical" evidence="5">
    <location>
        <begin position="159"/>
        <end position="179"/>
    </location>
</feature>
<accession>A0A447KPD3</accession>
<dbReference type="EMBL" id="LR134117">
    <property type="protein sequence ID" value="VDZ55047.1"/>
    <property type="molecule type" value="Genomic_DNA"/>
</dbReference>
<evidence type="ECO:0000313" key="8">
    <source>
        <dbReference type="Proteomes" id="UP000281391"/>
    </source>
</evidence>
<keyword evidence="4 5" id="KW-0472">Membrane</keyword>
<dbReference type="PANTHER" id="PTHR37422:SF17">
    <property type="entry name" value="O-ANTIGEN LIGASE"/>
    <property type="match status" value="1"/>
</dbReference>
<evidence type="ECO:0000256" key="4">
    <source>
        <dbReference type="ARBA" id="ARBA00023136"/>
    </source>
</evidence>
<feature type="transmembrane region" description="Helical" evidence="5">
    <location>
        <begin position="125"/>
        <end position="147"/>
    </location>
</feature>